<feature type="domain" description="DUF4097" evidence="3">
    <location>
        <begin position="314"/>
        <end position="426"/>
    </location>
</feature>
<feature type="compositionally biased region" description="Basic and acidic residues" evidence="1">
    <location>
        <begin position="134"/>
        <end position="149"/>
    </location>
</feature>
<feature type="transmembrane region" description="Helical" evidence="2">
    <location>
        <begin position="96"/>
        <end position="117"/>
    </location>
</feature>
<evidence type="ECO:0000313" key="4">
    <source>
        <dbReference type="EMBL" id="MBC8599175.1"/>
    </source>
</evidence>
<evidence type="ECO:0000259" key="3">
    <source>
        <dbReference type="Pfam" id="PF13349"/>
    </source>
</evidence>
<dbReference type="InterPro" id="IPR025164">
    <property type="entry name" value="Toastrack_DUF4097"/>
</dbReference>
<dbReference type="RefSeq" id="WP_262427505.1">
    <property type="nucleotide sequence ID" value="NZ_JACRTJ010000018.1"/>
</dbReference>
<gene>
    <name evidence="4" type="ORF">H8708_08025</name>
</gene>
<proteinExistence type="predicted"/>
<feature type="region of interest" description="Disordered" evidence="1">
    <location>
        <begin position="126"/>
        <end position="202"/>
    </location>
</feature>
<evidence type="ECO:0000256" key="1">
    <source>
        <dbReference type="SAM" id="MobiDB-lite"/>
    </source>
</evidence>
<comment type="caution">
    <text evidence="4">The sequence shown here is derived from an EMBL/GenBank/DDBJ whole genome shotgun (WGS) entry which is preliminary data.</text>
</comment>
<feature type="region of interest" description="Disordered" evidence="1">
    <location>
        <begin position="68"/>
        <end position="87"/>
    </location>
</feature>
<keyword evidence="5" id="KW-1185">Reference proteome</keyword>
<sequence>MKEKLRKYVEDMVRDIPKTRNVVDLKEEIIGNMEERYDDLRAEGYGEQDAFDCTINAMGDIRSLFEEENKENGGGKGEPVMAGERPEKKKDHTVKILVLGAALGVLLFLLGAGMVAARVDRGHKGGEETLEASGRLDGENHFEDRKETGETGPGMEEPGIGEAGPGVGQPEIGESGPGTEKPGTEETGSGAGADPGDTPDGWRWTKLGDGGILKRQIPMDEAEDIQISYILTDLNVEVTDSEEILLEEEYVVPWEEIHQTRVSSGGGRVEIVNDDPDGSKGTIVLGLTGLRFEDEEKKRLPVSARIQIPEDFRGELEINTVSGNIRIPRFEGESLEVATVSGDLDGGTIRGAVEGESVSGDLSIEKAAAGAELSTVSGKMTIGEAQGDISMESVSGEILVEKAEDPRFKFEAQWVSGGLETDFDGQLEWEKMGARGIVDRGNGRESGKNLPRIQFTTTSGDMECYTGK</sequence>
<name>A0ABR7NSS6_9FIRM</name>
<dbReference type="InterPro" id="IPR047928">
    <property type="entry name" value="Perm_prefix_1"/>
</dbReference>
<evidence type="ECO:0000256" key="2">
    <source>
        <dbReference type="SAM" id="Phobius"/>
    </source>
</evidence>
<keyword evidence="2" id="KW-0812">Transmembrane</keyword>
<dbReference type="Pfam" id="PF13349">
    <property type="entry name" value="DUF4097"/>
    <property type="match status" value="1"/>
</dbReference>
<dbReference type="NCBIfam" id="NF038403">
    <property type="entry name" value="perm_prefix_1"/>
    <property type="match status" value="1"/>
</dbReference>
<reference evidence="4 5" key="1">
    <citation type="submission" date="2020-08" db="EMBL/GenBank/DDBJ databases">
        <title>Genome public.</title>
        <authorList>
            <person name="Liu C."/>
            <person name="Sun Q."/>
        </authorList>
    </citation>
    <scope>NUCLEOTIDE SEQUENCE [LARGE SCALE GENOMIC DNA]</scope>
    <source>
        <strain evidence="4 5">BX10</strain>
    </source>
</reference>
<protein>
    <submittedName>
        <fullName evidence="4">DUF4097 family beta strand repeat protein</fullName>
    </submittedName>
</protein>
<keyword evidence="2" id="KW-0472">Membrane</keyword>
<organism evidence="4 5">
    <name type="scientific">Enterocloster hominis</name>
    <name type="common">ex Liu et al. 2021</name>
    <dbReference type="NCBI Taxonomy" id="2763663"/>
    <lineage>
        <taxon>Bacteria</taxon>
        <taxon>Bacillati</taxon>
        <taxon>Bacillota</taxon>
        <taxon>Clostridia</taxon>
        <taxon>Lachnospirales</taxon>
        <taxon>Lachnospiraceae</taxon>
        <taxon>Enterocloster</taxon>
    </lineage>
</organism>
<dbReference type="EMBL" id="JACRTJ010000018">
    <property type="protein sequence ID" value="MBC8599175.1"/>
    <property type="molecule type" value="Genomic_DNA"/>
</dbReference>
<accession>A0ABR7NSS6</accession>
<keyword evidence="2" id="KW-1133">Transmembrane helix</keyword>
<feature type="compositionally biased region" description="Low complexity" evidence="1">
    <location>
        <begin position="192"/>
        <end position="201"/>
    </location>
</feature>
<evidence type="ECO:0000313" key="5">
    <source>
        <dbReference type="Proteomes" id="UP000647491"/>
    </source>
</evidence>
<dbReference type="Proteomes" id="UP000647491">
    <property type="component" value="Unassembled WGS sequence"/>
</dbReference>